<name>A0A319E4D5_ASPSB</name>
<dbReference type="EMBL" id="KZ826363">
    <property type="protein sequence ID" value="PYI04946.1"/>
    <property type="molecule type" value="Genomic_DNA"/>
</dbReference>
<evidence type="ECO:0000313" key="1">
    <source>
        <dbReference type="EMBL" id="PYI04946.1"/>
    </source>
</evidence>
<dbReference type="AlphaFoldDB" id="A0A319E4D5"/>
<sequence length="81" mass="9427">MDWECRGDTVWPGFACWSGSGSIYLLRIDWPFWCRRQIHMAQRQPTGTLPPHLRFPILGSDWLDRIKNAIRTGGRPALFRG</sequence>
<evidence type="ECO:0000313" key="2">
    <source>
        <dbReference type="Proteomes" id="UP000248423"/>
    </source>
</evidence>
<protein>
    <submittedName>
        <fullName evidence="1">Uncharacterized protein</fullName>
    </submittedName>
</protein>
<keyword evidence="2" id="KW-1185">Reference proteome</keyword>
<dbReference type="Proteomes" id="UP000248423">
    <property type="component" value="Unassembled WGS sequence"/>
</dbReference>
<proteinExistence type="predicted"/>
<gene>
    <name evidence="1" type="ORF">BO78DRAFT_398650</name>
</gene>
<accession>A0A319E4D5</accession>
<organism evidence="1 2">
    <name type="scientific">Aspergillus sclerotiicarbonarius (strain CBS 121057 / IBT 28362)</name>
    <dbReference type="NCBI Taxonomy" id="1448318"/>
    <lineage>
        <taxon>Eukaryota</taxon>
        <taxon>Fungi</taxon>
        <taxon>Dikarya</taxon>
        <taxon>Ascomycota</taxon>
        <taxon>Pezizomycotina</taxon>
        <taxon>Eurotiomycetes</taxon>
        <taxon>Eurotiomycetidae</taxon>
        <taxon>Eurotiales</taxon>
        <taxon>Aspergillaceae</taxon>
        <taxon>Aspergillus</taxon>
        <taxon>Aspergillus subgen. Circumdati</taxon>
    </lineage>
</organism>
<reference evidence="1 2" key="1">
    <citation type="submission" date="2018-02" db="EMBL/GenBank/DDBJ databases">
        <title>The genomes of Aspergillus section Nigri reveals drivers in fungal speciation.</title>
        <authorList>
            <consortium name="DOE Joint Genome Institute"/>
            <person name="Vesth T.C."/>
            <person name="Nybo J."/>
            <person name="Theobald S."/>
            <person name="Brandl J."/>
            <person name="Frisvad J.C."/>
            <person name="Nielsen K.F."/>
            <person name="Lyhne E.K."/>
            <person name="Kogle M.E."/>
            <person name="Kuo A."/>
            <person name="Riley R."/>
            <person name="Clum A."/>
            <person name="Nolan M."/>
            <person name="Lipzen A."/>
            <person name="Salamov A."/>
            <person name="Henrissat B."/>
            <person name="Wiebenga A."/>
            <person name="De vries R.P."/>
            <person name="Grigoriev I.V."/>
            <person name="Mortensen U.H."/>
            <person name="Andersen M.R."/>
            <person name="Baker S.E."/>
        </authorList>
    </citation>
    <scope>NUCLEOTIDE SEQUENCE [LARGE SCALE GENOMIC DNA]</scope>
    <source>
        <strain evidence="1 2">CBS 121057</strain>
    </source>
</reference>
<dbReference type="VEuPathDB" id="FungiDB:BO78DRAFT_398650"/>